<keyword evidence="7" id="KW-0325">Glycoprotein</keyword>
<dbReference type="GO" id="GO:0003676">
    <property type="term" value="F:nucleic acid binding"/>
    <property type="evidence" value="ECO:0007669"/>
    <property type="project" value="InterPro"/>
</dbReference>
<dbReference type="GO" id="GO:0016788">
    <property type="term" value="F:hydrolase activity, acting on ester bonds"/>
    <property type="evidence" value="ECO:0007669"/>
    <property type="project" value="InterPro"/>
</dbReference>
<dbReference type="GO" id="GO:0004519">
    <property type="term" value="F:endonuclease activity"/>
    <property type="evidence" value="ECO:0007669"/>
    <property type="project" value="UniProtKB-KW"/>
</dbReference>
<dbReference type="GO" id="GO:0006308">
    <property type="term" value="P:DNA catabolic process"/>
    <property type="evidence" value="ECO:0007669"/>
    <property type="project" value="InterPro"/>
</dbReference>
<dbReference type="Gene3D" id="1.10.575.10">
    <property type="entry name" value="P1 Nuclease"/>
    <property type="match status" value="1"/>
</dbReference>
<keyword evidence="10" id="KW-1185">Reference proteome</keyword>
<dbReference type="Proteomes" id="UP001194468">
    <property type="component" value="Unassembled WGS sequence"/>
</dbReference>
<evidence type="ECO:0000256" key="6">
    <source>
        <dbReference type="ARBA" id="ARBA00023157"/>
    </source>
</evidence>
<protein>
    <submittedName>
        <fullName evidence="9">Phospholipase C/P1 nuclease domain-containing protein</fullName>
    </submittedName>
</protein>
<evidence type="ECO:0000256" key="2">
    <source>
        <dbReference type="ARBA" id="ARBA00022722"/>
    </source>
</evidence>
<dbReference type="PANTHER" id="PTHR33146">
    <property type="entry name" value="ENDONUCLEASE 4"/>
    <property type="match status" value="1"/>
</dbReference>
<dbReference type="SUPFAM" id="SSF48537">
    <property type="entry name" value="Phospholipase C/P1 nuclease"/>
    <property type="match status" value="1"/>
</dbReference>
<name>A0AAD4G968_BOLED</name>
<dbReference type="CDD" id="cd11010">
    <property type="entry name" value="S1-P1_nuclease"/>
    <property type="match status" value="1"/>
</dbReference>
<evidence type="ECO:0000256" key="8">
    <source>
        <dbReference type="SAM" id="SignalP"/>
    </source>
</evidence>
<keyword evidence="3" id="KW-0479">Metal-binding</keyword>
<reference evidence="9" key="2">
    <citation type="journal article" date="2020" name="Nat. Commun.">
        <title>Large-scale genome sequencing of mycorrhizal fungi provides insights into the early evolution of symbiotic traits.</title>
        <authorList>
            <person name="Miyauchi S."/>
            <person name="Kiss E."/>
            <person name="Kuo A."/>
            <person name="Drula E."/>
            <person name="Kohler A."/>
            <person name="Sanchez-Garcia M."/>
            <person name="Morin E."/>
            <person name="Andreopoulos B."/>
            <person name="Barry K.W."/>
            <person name="Bonito G."/>
            <person name="Buee M."/>
            <person name="Carver A."/>
            <person name="Chen C."/>
            <person name="Cichocki N."/>
            <person name="Clum A."/>
            <person name="Culley D."/>
            <person name="Crous P.W."/>
            <person name="Fauchery L."/>
            <person name="Girlanda M."/>
            <person name="Hayes R.D."/>
            <person name="Keri Z."/>
            <person name="LaButti K."/>
            <person name="Lipzen A."/>
            <person name="Lombard V."/>
            <person name="Magnuson J."/>
            <person name="Maillard F."/>
            <person name="Murat C."/>
            <person name="Nolan M."/>
            <person name="Ohm R.A."/>
            <person name="Pangilinan J."/>
            <person name="Pereira M.F."/>
            <person name="Perotto S."/>
            <person name="Peter M."/>
            <person name="Pfister S."/>
            <person name="Riley R."/>
            <person name="Sitrit Y."/>
            <person name="Stielow J.B."/>
            <person name="Szollosi G."/>
            <person name="Zifcakova L."/>
            <person name="Stursova M."/>
            <person name="Spatafora J.W."/>
            <person name="Tedersoo L."/>
            <person name="Vaario L.M."/>
            <person name="Yamada A."/>
            <person name="Yan M."/>
            <person name="Wang P."/>
            <person name="Xu J."/>
            <person name="Bruns T."/>
            <person name="Baldrian P."/>
            <person name="Vilgalys R."/>
            <person name="Dunand C."/>
            <person name="Henrissat B."/>
            <person name="Grigoriev I.V."/>
            <person name="Hibbett D."/>
            <person name="Nagy L.G."/>
            <person name="Martin F.M."/>
        </authorList>
    </citation>
    <scope>NUCLEOTIDE SEQUENCE</scope>
    <source>
        <strain evidence="9">BED1</strain>
    </source>
</reference>
<comment type="caution">
    <text evidence="9">The sequence shown here is derived from an EMBL/GenBank/DDBJ whole genome shotgun (WGS) entry which is preliminary data.</text>
</comment>
<sequence length="423" mass="47392">MRLSSLSPFVLAVALIPHTYAWGTVGHEVVATIAQMHLHPSVMPKLCAILDYDGECHLAPVAAWADRIRRVAKYRWTGPLHYINAVDDYPSATCAFPGPRGWQGRTHINVLNGIRNTTTVLQEFEGRRASASVPSDDTNDDTDVPEYVQDALKFLIHFVGDMHMPLHLTGRNRGGNGDKVAFDGRTTNLHSVWDSLLISERLRTLPRNYTHPLPLPDVEAYLRGTIYDPYIRRLVWEGLLGRWQDEQDTWLTCPASDSSTRPSSSSPQSQHQFASTWQSVLSLFNLASARTSTGQGEGEDGLGVDDDILCPYAWAKPIQQLNCEFIFPKELDDFVPPYHSFDLGDEECACGDDEDEDALTALARKRKQSPYLELYTPDYAGMIKEKWIVEKLLAQAGTRLAAVLNWIFAELDEDESRSGCLTL</sequence>
<dbReference type="AlphaFoldDB" id="A0AAD4G968"/>
<gene>
    <name evidence="9" type="ORF">L210DRAFT_3623554</name>
</gene>
<evidence type="ECO:0000256" key="4">
    <source>
        <dbReference type="ARBA" id="ARBA00022759"/>
    </source>
</evidence>
<evidence type="ECO:0000313" key="10">
    <source>
        <dbReference type="Proteomes" id="UP001194468"/>
    </source>
</evidence>
<feature type="chain" id="PRO_5042110819" evidence="8">
    <location>
        <begin position="22"/>
        <end position="423"/>
    </location>
</feature>
<evidence type="ECO:0000256" key="7">
    <source>
        <dbReference type="ARBA" id="ARBA00023180"/>
    </source>
</evidence>
<dbReference type="GO" id="GO:0046872">
    <property type="term" value="F:metal ion binding"/>
    <property type="evidence" value="ECO:0007669"/>
    <property type="project" value="UniProtKB-KW"/>
</dbReference>
<evidence type="ECO:0000256" key="3">
    <source>
        <dbReference type="ARBA" id="ARBA00022723"/>
    </source>
</evidence>
<keyword evidence="8" id="KW-0732">Signal</keyword>
<dbReference type="InterPro" id="IPR008947">
    <property type="entry name" value="PLipase_C/P1_nuclease_dom_sf"/>
</dbReference>
<reference evidence="9" key="1">
    <citation type="submission" date="2019-10" db="EMBL/GenBank/DDBJ databases">
        <authorList>
            <consortium name="DOE Joint Genome Institute"/>
            <person name="Kuo A."/>
            <person name="Miyauchi S."/>
            <person name="Kiss E."/>
            <person name="Drula E."/>
            <person name="Kohler A."/>
            <person name="Sanchez-Garcia M."/>
            <person name="Andreopoulos B."/>
            <person name="Barry K.W."/>
            <person name="Bonito G."/>
            <person name="Buee M."/>
            <person name="Carver A."/>
            <person name="Chen C."/>
            <person name="Cichocki N."/>
            <person name="Clum A."/>
            <person name="Culley D."/>
            <person name="Crous P.W."/>
            <person name="Fauchery L."/>
            <person name="Girlanda M."/>
            <person name="Hayes R."/>
            <person name="Keri Z."/>
            <person name="LaButti K."/>
            <person name="Lipzen A."/>
            <person name="Lombard V."/>
            <person name="Magnuson J."/>
            <person name="Maillard F."/>
            <person name="Morin E."/>
            <person name="Murat C."/>
            <person name="Nolan M."/>
            <person name="Ohm R."/>
            <person name="Pangilinan J."/>
            <person name="Pereira M."/>
            <person name="Perotto S."/>
            <person name="Peter M."/>
            <person name="Riley R."/>
            <person name="Sitrit Y."/>
            <person name="Stielow B."/>
            <person name="Szollosi G."/>
            <person name="Zifcakova L."/>
            <person name="Stursova M."/>
            <person name="Spatafora J.W."/>
            <person name="Tedersoo L."/>
            <person name="Vaario L.-M."/>
            <person name="Yamada A."/>
            <person name="Yan M."/>
            <person name="Wang P."/>
            <person name="Xu J."/>
            <person name="Bruns T."/>
            <person name="Baldrian P."/>
            <person name="Vilgalys R."/>
            <person name="Henrissat B."/>
            <person name="Grigoriev I.V."/>
            <person name="Hibbett D."/>
            <person name="Nagy L.G."/>
            <person name="Martin F.M."/>
        </authorList>
    </citation>
    <scope>NUCLEOTIDE SEQUENCE</scope>
    <source>
        <strain evidence="9">BED1</strain>
    </source>
</reference>
<keyword evidence="6" id="KW-1015">Disulfide bond</keyword>
<feature type="signal peptide" evidence="8">
    <location>
        <begin position="1"/>
        <end position="21"/>
    </location>
</feature>
<accession>A0AAD4G968</accession>
<evidence type="ECO:0000256" key="5">
    <source>
        <dbReference type="ARBA" id="ARBA00022801"/>
    </source>
</evidence>
<proteinExistence type="inferred from homology"/>
<dbReference type="Pfam" id="PF02265">
    <property type="entry name" value="S1-P1_nuclease"/>
    <property type="match status" value="1"/>
</dbReference>
<dbReference type="EMBL" id="WHUW01000056">
    <property type="protein sequence ID" value="KAF8430885.1"/>
    <property type="molecule type" value="Genomic_DNA"/>
</dbReference>
<comment type="similarity">
    <text evidence="1">Belongs to the nuclease type I family.</text>
</comment>
<keyword evidence="4" id="KW-0255">Endonuclease</keyword>
<evidence type="ECO:0000256" key="1">
    <source>
        <dbReference type="ARBA" id="ARBA00009547"/>
    </source>
</evidence>
<organism evidence="9 10">
    <name type="scientific">Boletus edulis BED1</name>
    <dbReference type="NCBI Taxonomy" id="1328754"/>
    <lineage>
        <taxon>Eukaryota</taxon>
        <taxon>Fungi</taxon>
        <taxon>Dikarya</taxon>
        <taxon>Basidiomycota</taxon>
        <taxon>Agaricomycotina</taxon>
        <taxon>Agaricomycetes</taxon>
        <taxon>Agaricomycetidae</taxon>
        <taxon>Boletales</taxon>
        <taxon>Boletineae</taxon>
        <taxon>Boletaceae</taxon>
        <taxon>Boletoideae</taxon>
        <taxon>Boletus</taxon>
    </lineage>
</organism>
<keyword evidence="2" id="KW-0540">Nuclease</keyword>
<dbReference type="InterPro" id="IPR003154">
    <property type="entry name" value="S1/P1nuclease"/>
</dbReference>
<evidence type="ECO:0000313" key="9">
    <source>
        <dbReference type="EMBL" id="KAF8430885.1"/>
    </source>
</evidence>
<keyword evidence="5" id="KW-0378">Hydrolase</keyword>
<dbReference type="PANTHER" id="PTHR33146:SF29">
    <property type="entry name" value="S1_P1 NUCLEASE"/>
    <property type="match status" value="1"/>
</dbReference>